<reference evidence="2" key="2">
    <citation type="journal article" date="2007" name="Science">
        <title>Draft genome sequence of the sexually transmitted pathogen Trichomonas vaginalis.</title>
        <authorList>
            <person name="Carlton J.M."/>
            <person name="Hirt R.P."/>
            <person name="Silva J.C."/>
            <person name="Delcher A.L."/>
            <person name="Schatz M."/>
            <person name="Zhao Q."/>
            <person name="Wortman J.R."/>
            <person name="Bidwell S.L."/>
            <person name="Alsmark U.C.M."/>
            <person name="Besteiro S."/>
            <person name="Sicheritz-Ponten T."/>
            <person name="Noel C.J."/>
            <person name="Dacks J.B."/>
            <person name="Foster P.G."/>
            <person name="Simillion C."/>
            <person name="Van de Peer Y."/>
            <person name="Miranda-Saavedra D."/>
            <person name="Barton G.J."/>
            <person name="Westrop G.D."/>
            <person name="Mueller S."/>
            <person name="Dessi D."/>
            <person name="Fiori P.L."/>
            <person name="Ren Q."/>
            <person name="Paulsen I."/>
            <person name="Zhang H."/>
            <person name="Bastida-Corcuera F.D."/>
            <person name="Simoes-Barbosa A."/>
            <person name="Brown M.T."/>
            <person name="Hayes R.D."/>
            <person name="Mukherjee M."/>
            <person name="Okumura C.Y."/>
            <person name="Schneider R."/>
            <person name="Smith A.J."/>
            <person name="Vanacova S."/>
            <person name="Villalvazo M."/>
            <person name="Haas B.J."/>
            <person name="Pertea M."/>
            <person name="Feldblyum T.V."/>
            <person name="Utterback T.R."/>
            <person name="Shu C.L."/>
            <person name="Osoegawa K."/>
            <person name="de Jong P.J."/>
            <person name="Hrdy I."/>
            <person name="Horvathova L."/>
            <person name="Zubacova Z."/>
            <person name="Dolezal P."/>
            <person name="Malik S.B."/>
            <person name="Logsdon J.M. Jr."/>
            <person name="Henze K."/>
            <person name="Gupta A."/>
            <person name="Wang C.C."/>
            <person name="Dunne R.L."/>
            <person name="Upcroft J.A."/>
            <person name="Upcroft P."/>
            <person name="White O."/>
            <person name="Salzberg S.L."/>
            <person name="Tang P."/>
            <person name="Chiu C.-H."/>
            <person name="Lee Y.-S."/>
            <person name="Embley T.M."/>
            <person name="Coombs G.H."/>
            <person name="Mottram J.C."/>
            <person name="Tachezy J."/>
            <person name="Fraser-Liggett C.M."/>
            <person name="Johnson P.J."/>
        </authorList>
    </citation>
    <scope>NUCLEOTIDE SEQUENCE [LARGE SCALE GENOMIC DNA]</scope>
    <source>
        <strain evidence="2">G3</strain>
    </source>
</reference>
<evidence type="ECO:0000313" key="2">
    <source>
        <dbReference type="EMBL" id="EAY14859.1"/>
    </source>
</evidence>
<accession>A2DXN0</accession>
<dbReference type="Proteomes" id="UP000001542">
    <property type="component" value="Unassembled WGS sequence"/>
</dbReference>
<organism evidence="2 3">
    <name type="scientific">Trichomonas vaginalis (strain ATCC PRA-98 / G3)</name>
    <dbReference type="NCBI Taxonomy" id="412133"/>
    <lineage>
        <taxon>Eukaryota</taxon>
        <taxon>Metamonada</taxon>
        <taxon>Parabasalia</taxon>
        <taxon>Trichomonadida</taxon>
        <taxon>Trichomonadidae</taxon>
        <taxon>Trichomonas</taxon>
    </lineage>
</organism>
<dbReference type="KEGG" id="tva:4772858"/>
<keyword evidence="3" id="KW-1185">Reference proteome</keyword>
<dbReference type="VEuPathDB" id="TrichDB:TVAGG3_0047700"/>
<dbReference type="EMBL" id="DS113264">
    <property type="protein sequence ID" value="EAY14859.1"/>
    <property type="molecule type" value="Genomic_DNA"/>
</dbReference>
<proteinExistence type="predicted"/>
<dbReference type="AlphaFoldDB" id="A2DXN0"/>
<dbReference type="RefSeq" id="XP_001327082.1">
    <property type="nucleotide sequence ID" value="XM_001327047.1"/>
</dbReference>
<dbReference type="SMR" id="A2DXN0"/>
<evidence type="ECO:0000256" key="1">
    <source>
        <dbReference type="SAM" id="Phobius"/>
    </source>
</evidence>
<keyword evidence="1" id="KW-0812">Transmembrane</keyword>
<keyword evidence="1" id="KW-0472">Membrane</keyword>
<name>A2DXN0_TRIV3</name>
<feature type="transmembrane region" description="Helical" evidence="1">
    <location>
        <begin position="307"/>
        <end position="326"/>
    </location>
</feature>
<dbReference type="InParanoid" id="A2DXN0"/>
<gene>
    <name evidence="2" type="ORF">TVAG_411250</name>
</gene>
<reference evidence="2" key="1">
    <citation type="submission" date="2006-10" db="EMBL/GenBank/DDBJ databases">
        <authorList>
            <person name="Amadeo P."/>
            <person name="Zhao Q."/>
            <person name="Wortman J."/>
            <person name="Fraser-Liggett C."/>
            <person name="Carlton J."/>
        </authorList>
    </citation>
    <scope>NUCLEOTIDE SEQUENCE</scope>
    <source>
        <strain evidence="2">G3</strain>
    </source>
</reference>
<feature type="transmembrane region" description="Helical" evidence="1">
    <location>
        <begin position="56"/>
        <end position="78"/>
    </location>
</feature>
<keyword evidence="1" id="KW-1133">Transmembrane helix</keyword>
<dbReference type="OrthoDB" id="10595350at2759"/>
<feature type="transmembrane region" description="Helical" evidence="1">
    <location>
        <begin position="186"/>
        <end position="204"/>
    </location>
</feature>
<feature type="transmembrane region" description="Helical" evidence="1">
    <location>
        <begin position="225"/>
        <end position="248"/>
    </location>
</feature>
<feature type="transmembrane region" description="Helical" evidence="1">
    <location>
        <begin position="147"/>
        <end position="166"/>
    </location>
</feature>
<dbReference type="VEuPathDB" id="TrichDB:TVAG_411250"/>
<sequence length="791" mass="89605">MNVPLIGEEGSRSQRSMSASFLSSQEMIDLSLSTSYDSIFPLFDEMSRIAPQNRHFARIVMFIIFVQQIISSACYLDFGSWNSSNVGAKIIRYITYVADFGVGDSKVFNSGIPQAIVIIISLFTFIWTFCMLLVYHLNKSFDKGAIILTRFLISTLNHVILIPIFFSLSFEFNAVFDGDFTGTQVVLLVFLILAAISSSMLYYIDIIFRSSTAYLENTIFVQWDGTLFILTTLLTCGLIFVSRMLVFFNTWTKYALVAVTGILLLLILFFSLGLPFINCNMNGFFQGMLLQMFMNVIITLIPFNNYVKFVLCLVPFIIFTIIFIQLDKKFRKFILTKRPMETEARELLILMIAIQDSPEEFIQWQLLRDITTAHPTTTTFVRIAQFLSFFPSESQLLNHYVSIINKHSDLSFSQRYLFYQIKRIHILRQSSATRQSNYDFAEVQKATNKMSQAISGFFLRAMENNQELSIDALSGFYSANQKTLGICLEAMDKYPNSIRLAYEFSRYLIECRTDFQEGANWFYRAESMERGSNVAIDYAFRSMVNLFPVYIKNNLLDYRGKKVVNFKSGNGSNSSSSASSSQSLAIMLEDCDEEQASRVFSKPKLRFALRRAIDNVTSRSLVSLQVAIIAKMIAVVVASIIMFVVSFFLFKSRSNMCGLISNMAQSFESYCVGFLSVSKLWALSIGIAPSPEVIKATVGVDPRTETSSIGDGIKMINEMGQSLANLAKNDFKLIELSKDFILSGAITYCNDNGSAVNQGNLPERGDIGYVYRQMLRTTSFIGEIMKCVKQF</sequence>
<feature type="transmembrane region" description="Helical" evidence="1">
    <location>
        <begin position="115"/>
        <end position="135"/>
    </location>
</feature>
<evidence type="ECO:0000313" key="3">
    <source>
        <dbReference type="Proteomes" id="UP000001542"/>
    </source>
</evidence>
<protein>
    <submittedName>
        <fullName evidence="2">Uncharacterized protein</fullName>
    </submittedName>
</protein>
<feature type="transmembrane region" description="Helical" evidence="1">
    <location>
        <begin position="628"/>
        <end position="650"/>
    </location>
</feature>
<feature type="transmembrane region" description="Helical" evidence="1">
    <location>
        <begin position="254"/>
        <end position="277"/>
    </location>
</feature>